<keyword evidence="3" id="KW-1185">Reference proteome</keyword>
<dbReference type="PANTHER" id="PTHR31207:SF35">
    <property type="entry name" value="PROLAMIN-LIKE DOMAIN-CONTAINING PROTEIN"/>
    <property type="match status" value="1"/>
</dbReference>
<dbReference type="PANTHER" id="PTHR31207">
    <property type="entry name" value="ECA1 GAMETOGENESIS FAMILY PROTEIN (DUF784)-RELATED-RELATED"/>
    <property type="match status" value="1"/>
</dbReference>
<evidence type="ECO:0008006" key="4">
    <source>
        <dbReference type="Google" id="ProtNLM"/>
    </source>
</evidence>
<feature type="signal peptide" evidence="1">
    <location>
        <begin position="1"/>
        <end position="23"/>
    </location>
</feature>
<evidence type="ECO:0000256" key="1">
    <source>
        <dbReference type="SAM" id="SignalP"/>
    </source>
</evidence>
<dbReference type="Proteomes" id="UP001279734">
    <property type="component" value="Unassembled WGS sequence"/>
</dbReference>
<protein>
    <recommendedName>
        <fullName evidence="4">Prolamin-like domain-containing protein</fullName>
    </recommendedName>
</protein>
<evidence type="ECO:0000313" key="2">
    <source>
        <dbReference type="EMBL" id="GMH18252.1"/>
    </source>
</evidence>
<name>A0AAD3XUP8_NEPGR</name>
<accession>A0AAD3XUP8</accession>
<gene>
    <name evidence="2" type="ORF">Nepgr_020093</name>
</gene>
<dbReference type="AlphaFoldDB" id="A0AAD3XUP8"/>
<reference evidence="2" key="1">
    <citation type="submission" date="2023-05" db="EMBL/GenBank/DDBJ databases">
        <title>Nepenthes gracilis genome sequencing.</title>
        <authorList>
            <person name="Fukushima K."/>
        </authorList>
    </citation>
    <scope>NUCLEOTIDE SEQUENCE</scope>
    <source>
        <strain evidence="2">SING2019-196</strain>
    </source>
</reference>
<evidence type="ECO:0000313" key="3">
    <source>
        <dbReference type="Proteomes" id="UP001279734"/>
    </source>
</evidence>
<feature type="chain" id="PRO_5042122997" description="Prolamin-like domain-containing protein" evidence="1">
    <location>
        <begin position="24"/>
        <end position="131"/>
    </location>
</feature>
<keyword evidence="1" id="KW-0732">Signal</keyword>
<dbReference type="InterPro" id="IPR040220">
    <property type="entry name" value="DD11"/>
</dbReference>
<proteinExistence type="predicted"/>
<dbReference type="EMBL" id="BSYO01000019">
    <property type="protein sequence ID" value="GMH18252.1"/>
    <property type="molecule type" value="Genomic_DNA"/>
</dbReference>
<comment type="caution">
    <text evidence="2">The sequence shown here is derived from an EMBL/GenBank/DDBJ whole genome shotgun (WGS) entry which is preliminary data.</text>
</comment>
<sequence length="131" mass="14803">MEKISIMMVLMFVLSYGVMVTIAQEVRFTKPNPNDTWYGLPLPPQPRPGYYKYLGDCIDKTTQACGIQIIDAIFEGNLLKDHDCRAKVLEAGYLCNRALSYTLGKFDAFKSEASYIVQSSNDIFDDISKKV</sequence>
<organism evidence="2 3">
    <name type="scientific">Nepenthes gracilis</name>
    <name type="common">Slender pitcher plant</name>
    <dbReference type="NCBI Taxonomy" id="150966"/>
    <lineage>
        <taxon>Eukaryota</taxon>
        <taxon>Viridiplantae</taxon>
        <taxon>Streptophyta</taxon>
        <taxon>Embryophyta</taxon>
        <taxon>Tracheophyta</taxon>
        <taxon>Spermatophyta</taxon>
        <taxon>Magnoliopsida</taxon>
        <taxon>eudicotyledons</taxon>
        <taxon>Gunneridae</taxon>
        <taxon>Pentapetalae</taxon>
        <taxon>Caryophyllales</taxon>
        <taxon>Nepenthaceae</taxon>
        <taxon>Nepenthes</taxon>
    </lineage>
</organism>